<dbReference type="Pfam" id="PF26475">
    <property type="entry name" value="DUF8148_C"/>
    <property type="match status" value="1"/>
</dbReference>
<dbReference type="KEGG" id="hut:Huta_0241"/>
<sequence>MILLRWGVGVNPPAHPLLEGVLGRPTGRTGGCKSPGDHNTPWDAPWREAAKTKLFKYVRNTPEGTPLVKIVRDVFEGGSPDYDTRDYQLARRFFERHDMFLIARRGGDLWVEPTPDVFHLNRSKHPAKRHDCDGVDALRGESRDRYARERAESYLSKHTMIDADSIRADLLDELATELGSIADRWNLFERVRGSGPEYLAIPYQTRFNTPGKASDIRDGFTDALDRAAEEHDRAALVSVTTDPKLHDSALDAVESLLETKNRFMAWLDYEPKGDAPERLGFRPDNLYVLEWSDSGLPHLHMLLFGVNWVASQEALSNYWGQKQGRIVDVRRVQKRDYRWLIRDGESRVSARQYLGKSMRILCDLASMDPGNVRDAVGQRRVGDRSGELWKLALYWASGKQFWDGTPELKDLQTPDEELPHITRYRFIGTARYGHIPAHIRQRAKFFTMNRGLPPPDQNVSSEIAPPAL</sequence>
<dbReference type="EMBL" id="CP001687">
    <property type="protein sequence ID" value="ACV10429.1"/>
    <property type="molecule type" value="Genomic_DNA"/>
</dbReference>
<evidence type="ECO:0000313" key="2">
    <source>
        <dbReference type="EMBL" id="ACV10429.1"/>
    </source>
</evidence>
<proteinExistence type="predicted"/>
<evidence type="ECO:0000259" key="1">
    <source>
        <dbReference type="Pfam" id="PF26475"/>
    </source>
</evidence>
<protein>
    <recommendedName>
        <fullName evidence="1">DUF8148 domain-containing protein</fullName>
    </recommendedName>
</protein>
<feature type="domain" description="DUF8148" evidence="1">
    <location>
        <begin position="220"/>
        <end position="273"/>
    </location>
</feature>
<dbReference type="eggNOG" id="arCOG06786">
    <property type="taxonomic scope" value="Archaea"/>
</dbReference>
<name>C7NPY2_HALUD</name>
<accession>C7NPY2</accession>
<dbReference type="InterPro" id="IPR059016">
    <property type="entry name" value="DUF8148_C"/>
</dbReference>
<reference evidence="2 3" key="1">
    <citation type="journal article" date="2009" name="Stand. Genomic Sci.">
        <title>Complete genome sequence of Halorhabdus utahensis type strain (AX-2).</title>
        <authorList>
            <person name="Anderson I."/>
            <person name="Tindall B.J."/>
            <person name="Pomrenke H."/>
            <person name="Goker M."/>
            <person name="Lapidus A."/>
            <person name="Nolan M."/>
            <person name="Copeland A."/>
            <person name="Glavina Del Rio T."/>
            <person name="Chen F."/>
            <person name="Tice H."/>
            <person name="Cheng J.F."/>
            <person name="Lucas S."/>
            <person name="Chertkov O."/>
            <person name="Bruce D."/>
            <person name="Brettin T."/>
            <person name="Detter J.C."/>
            <person name="Han C."/>
            <person name="Goodwin L."/>
            <person name="Land M."/>
            <person name="Hauser L."/>
            <person name="Chang Y.J."/>
            <person name="Jeffries C.D."/>
            <person name="Pitluck S."/>
            <person name="Pati A."/>
            <person name="Mavromatis K."/>
            <person name="Ivanova N."/>
            <person name="Ovchinnikova G."/>
            <person name="Chen A."/>
            <person name="Palaniappan K."/>
            <person name="Chain P."/>
            <person name="Rohde M."/>
            <person name="Bristow J."/>
            <person name="Eisen J.A."/>
            <person name="Markowitz V."/>
            <person name="Hugenholtz P."/>
            <person name="Kyrpides N.C."/>
            <person name="Klenk H.P."/>
        </authorList>
    </citation>
    <scope>NUCLEOTIDE SEQUENCE [LARGE SCALE GENOMIC DNA]</scope>
    <source>
        <strain evidence="3">DSM 12940 / JCM 11049 / AX-2</strain>
    </source>
</reference>
<gene>
    <name evidence="2" type="ordered locus">Huta_0241</name>
</gene>
<keyword evidence="3" id="KW-1185">Reference proteome</keyword>
<dbReference type="Proteomes" id="UP000002071">
    <property type="component" value="Chromosome"/>
</dbReference>
<evidence type="ECO:0000313" key="3">
    <source>
        <dbReference type="Proteomes" id="UP000002071"/>
    </source>
</evidence>
<dbReference type="HOGENOM" id="CLU_583446_0_0_2"/>
<dbReference type="AlphaFoldDB" id="C7NPY2"/>
<organism evidence="2 3">
    <name type="scientific">Halorhabdus utahensis (strain DSM 12940 / JCM 11049 / AX-2)</name>
    <dbReference type="NCBI Taxonomy" id="519442"/>
    <lineage>
        <taxon>Archaea</taxon>
        <taxon>Methanobacteriati</taxon>
        <taxon>Methanobacteriota</taxon>
        <taxon>Stenosarchaea group</taxon>
        <taxon>Halobacteria</taxon>
        <taxon>Halobacteriales</taxon>
        <taxon>Haloarculaceae</taxon>
        <taxon>Halorhabdus</taxon>
    </lineage>
</organism>